<feature type="domain" description="O-antigen ligase-related" evidence="6">
    <location>
        <begin position="205"/>
        <end position="365"/>
    </location>
</feature>
<proteinExistence type="predicted"/>
<keyword evidence="10" id="KW-1185">Reference proteome</keyword>
<evidence type="ECO:0000313" key="10">
    <source>
        <dbReference type="Proteomes" id="UP000290682"/>
    </source>
</evidence>
<feature type="transmembrane region" description="Helical" evidence="5">
    <location>
        <begin position="358"/>
        <end position="377"/>
    </location>
</feature>
<dbReference type="PANTHER" id="PTHR37422:SF21">
    <property type="entry name" value="EXOQ-LIKE PROTEIN"/>
    <property type="match status" value="1"/>
</dbReference>
<dbReference type="InterPro" id="IPR021797">
    <property type="entry name" value="Wzy_C_2"/>
</dbReference>
<evidence type="ECO:0000256" key="4">
    <source>
        <dbReference type="ARBA" id="ARBA00023136"/>
    </source>
</evidence>
<feature type="domain" description="Virulence factor membrane-bound polymerase C-terminal" evidence="7">
    <location>
        <begin position="389"/>
        <end position="560"/>
    </location>
</feature>
<comment type="subcellular location">
    <subcellularLocation>
        <location evidence="1">Membrane</location>
        <topology evidence="1">Multi-pass membrane protein</topology>
    </subcellularLocation>
</comment>
<accession>A0ABY0FEE7</accession>
<name>A0ABY0FEE7_9NEIS</name>
<feature type="transmembrane region" description="Helical" evidence="5">
    <location>
        <begin position="408"/>
        <end position="427"/>
    </location>
</feature>
<organism evidence="9 10">
    <name type="scientific">Crenobacter cavernae</name>
    <dbReference type="NCBI Taxonomy" id="2290923"/>
    <lineage>
        <taxon>Bacteria</taxon>
        <taxon>Pseudomonadati</taxon>
        <taxon>Pseudomonadota</taxon>
        <taxon>Betaproteobacteria</taxon>
        <taxon>Neisseriales</taxon>
        <taxon>Neisseriaceae</taxon>
        <taxon>Crenobacter</taxon>
    </lineage>
</organism>
<reference evidence="9 10" key="1">
    <citation type="submission" date="2018-10" db="EMBL/GenBank/DDBJ databases">
        <title>Draft genome of Fastidiocella sp. strain 375T, a bacterium isolated from a karstic cave dripping water.</title>
        <authorList>
            <person name="Coelho C."/>
            <person name="Verissimo A."/>
            <person name="Tiago I."/>
        </authorList>
    </citation>
    <scope>NUCLEOTIDE SEQUENCE [LARGE SCALE GENOMIC DNA]</scope>
    <source>
        <strain evidence="9 10">CAVE-375</strain>
    </source>
</reference>
<feature type="transmembrane region" description="Helical" evidence="5">
    <location>
        <begin position="199"/>
        <end position="215"/>
    </location>
</feature>
<dbReference type="PANTHER" id="PTHR37422">
    <property type="entry name" value="TEICHURONIC ACID BIOSYNTHESIS PROTEIN TUAE"/>
    <property type="match status" value="1"/>
</dbReference>
<gene>
    <name evidence="9" type="ORF">EBB06_05765</name>
</gene>
<feature type="domain" description="Protein glycosylation ligase" evidence="8">
    <location>
        <begin position="168"/>
        <end position="191"/>
    </location>
</feature>
<dbReference type="Pfam" id="PF15864">
    <property type="entry name" value="PglL_A"/>
    <property type="match status" value="1"/>
</dbReference>
<dbReference type="InterPro" id="IPR007016">
    <property type="entry name" value="O-antigen_ligase-rel_domated"/>
</dbReference>
<evidence type="ECO:0000313" key="9">
    <source>
        <dbReference type="EMBL" id="RXZ44602.1"/>
    </source>
</evidence>
<dbReference type="RefSeq" id="WP_129212180.1">
    <property type="nucleotide sequence ID" value="NZ_REGR01000003.1"/>
</dbReference>
<evidence type="ECO:0000259" key="6">
    <source>
        <dbReference type="Pfam" id="PF04932"/>
    </source>
</evidence>
<protein>
    <recommendedName>
        <fullName evidence="11">Polymerase</fullName>
    </recommendedName>
</protein>
<keyword evidence="3 5" id="KW-1133">Transmembrane helix</keyword>
<dbReference type="EMBL" id="REGR01000003">
    <property type="protein sequence ID" value="RXZ44602.1"/>
    <property type="molecule type" value="Genomic_DNA"/>
</dbReference>
<dbReference type="Pfam" id="PF04932">
    <property type="entry name" value="Wzy_C"/>
    <property type="match status" value="1"/>
</dbReference>
<feature type="transmembrane region" description="Helical" evidence="5">
    <location>
        <begin position="177"/>
        <end position="194"/>
    </location>
</feature>
<feature type="transmembrane region" description="Helical" evidence="5">
    <location>
        <begin position="68"/>
        <end position="87"/>
    </location>
</feature>
<dbReference type="InterPro" id="IPR031726">
    <property type="entry name" value="PglL_A"/>
</dbReference>
<keyword evidence="4 5" id="KW-0472">Membrane</keyword>
<evidence type="ECO:0000256" key="2">
    <source>
        <dbReference type="ARBA" id="ARBA00022692"/>
    </source>
</evidence>
<feature type="transmembrane region" description="Helical" evidence="5">
    <location>
        <begin position="221"/>
        <end position="236"/>
    </location>
</feature>
<evidence type="ECO:0000256" key="5">
    <source>
        <dbReference type="SAM" id="Phobius"/>
    </source>
</evidence>
<dbReference type="Pfam" id="PF11846">
    <property type="entry name" value="Wzy_C_2"/>
    <property type="match status" value="1"/>
</dbReference>
<evidence type="ECO:0008006" key="11">
    <source>
        <dbReference type="Google" id="ProtNLM"/>
    </source>
</evidence>
<feature type="transmembrane region" description="Helical" evidence="5">
    <location>
        <begin position="434"/>
        <end position="452"/>
    </location>
</feature>
<sequence length="612" mass="66149">MPIIRPSLSAAMAALLLSPLALSFLSVARYAPLPDWCSDVAAAALIALAALFAAWLPSVSPSARLHRAQLGLAALAMWLVLPSLWMMPSYPGTTLQVVAVLLLLMLAVSVQRCAIERFGRDAILAAFASVVLLGSLLQAAIGLAQLLGLAPLAQGWLLFDMNAPTTVIGNIGQRNQLGHYLGWGLVSACYLYSVGRLRIVLLVPAAAVLALLMTWSASRLVIGYGLGLGVLTLLWLRRSDDPVLKRFGRAAGIALLFLAGCLLWSEEIGALLRWLGLPIQAGSGAERIMDAGFGARRRIEWTKAWQVFLDHPLSGVGWGGYAHESVRLEALGLFGRMSEDALFTHTHNILMQLLAETGLVGTMIVLAGGLWAAWPLFSRREANAGSLFILSMLMISSIHSLFEYPLWYLPFLLGVVLLLGFSPAPAIDLPVRPILRRVFVSVLAVSVLAYAATGVSHFRELTAWLYPSPSPSPAENVARIQRLIDMGRNPLWSYEADLVLSGYQMPSRQLAAIQRPLFERLASYRPYPNVLQKLAMLRQMEGDERGAKEAMAMAVAAYPGLTPGYMAYFAQMKDPAIKPLAEFTARAAQAYKAGGSVAAADAASALLKVSRR</sequence>
<evidence type="ECO:0000256" key="3">
    <source>
        <dbReference type="ARBA" id="ARBA00022989"/>
    </source>
</evidence>
<feature type="transmembrane region" description="Helical" evidence="5">
    <location>
        <begin position="39"/>
        <end position="56"/>
    </location>
</feature>
<feature type="transmembrane region" description="Helical" evidence="5">
    <location>
        <begin position="122"/>
        <end position="147"/>
    </location>
</feature>
<evidence type="ECO:0000259" key="8">
    <source>
        <dbReference type="Pfam" id="PF15864"/>
    </source>
</evidence>
<feature type="transmembrane region" description="Helical" evidence="5">
    <location>
        <begin position="248"/>
        <end position="265"/>
    </location>
</feature>
<keyword evidence="2 5" id="KW-0812">Transmembrane</keyword>
<comment type="caution">
    <text evidence="9">The sequence shown here is derived from an EMBL/GenBank/DDBJ whole genome shotgun (WGS) entry which is preliminary data.</text>
</comment>
<evidence type="ECO:0000256" key="1">
    <source>
        <dbReference type="ARBA" id="ARBA00004141"/>
    </source>
</evidence>
<evidence type="ECO:0000259" key="7">
    <source>
        <dbReference type="Pfam" id="PF11846"/>
    </source>
</evidence>
<dbReference type="Proteomes" id="UP000290682">
    <property type="component" value="Unassembled WGS sequence"/>
</dbReference>
<feature type="transmembrane region" description="Helical" evidence="5">
    <location>
        <begin position="384"/>
        <end position="402"/>
    </location>
</feature>
<feature type="transmembrane region" description="Helical" evidence="5">
    <location>
        <begin position="93"/>
        <end position="110"/>
    </location>
</feature>
<dbReference type="InterPro" id="IPR051533">
    <property type="entry name" value="WaaL-like"/>
</dbReference>